<dbReference type="AlphaFoldDB" id="A0A7R9AEI2"/>
<name>A0A7R9AEI2_9CRUS</name>
<protein>
    <submittedName>
        <fullName evidence="1">Uncharacterized protein</fullName>
    </submittedName>
</protein>
<proteinExistence type="predicted"/>
<dbReference type="Proteomes" id="UP000677054">
    <property type="component" value="Unassembled WGS sequence"/>
</dbReference>
<organism evidence="1">
    <name type="scientific">Darwinula stevensoni</name>
    <dbReference type="NCBI Taxonomy" id="69355"/>
    <lineage>
        <taxon>Eukaryota</taxon>
        <taxon>Metazoa</taxon>
        <taxon>Ecdysozoa</taxon>
        <taxon>Arthropoda</taxon>
        <taxon>Crustacea</taxon>
        <taxon>Oligostraca</taxon>
        <taxon>Ostracoda</taxon>
        <taxon>Podocopa</taxon>
        <taxon>Podocopida</taxon>
        <taxon>Darwinulocopina</taxon>
        <taxon>Darwinuloidea</taxon>
        <taxon>Darwinulidae</taxon>
        <taxon>Darwinula</taxon>
    </lineage>
</organism>
<evidence type="ECO:0000313" key="2">
    <source>
        <dbReference type="Proteomes" id="UP000677054"/>
    </source>
</evidence>
<accession>A0A7R9AEI2</accession>
<dbReference type="OrthoDB" id="6509123at2759"/>
<sequence length="353" mass="41176">MARQLFKQWESSSEYRIRVGKLLKQFFKETDGGHILGNNTPPKNFVPEELVEVKDQEQATVEHLKGKSLLPNLSPALLGGIQTDSKERFKMSSDLKAELLRHLDNNSLLLSGNKTKLRWQYHELGRALCQRYPKLQWDEKEGLTQKYPWICYPIMTFYRKLYNFFISRLAARRRRARFRERHPAQKQRMKNTLDGSSLSVTMMHGVNMLMEVTFPKRRKEEALLYTINPNYLLVEETITCEVSRVMGRSVHGMEEKITCMLDRYRIEMPTAQLATVEKYLRSKGATEEVITMTCTIERAVAILVGAYYLKDLQYPSAFAQFLGLIQSVLKEDLHVPKYLMNVRLKLLMKTLVI</sequence>
<evidence type="ECO:0000313" key="1">
    <source>
        <dbReference type="EMBL" id="CAD7252597.1"/>
    </source>
</evidence>
<reference evidence="1" key="1">
    <citation type="submission" date="2020-11" db="EMBL/GenBank/DDBJ databases">
        <authorList>
            <person name="Tran Van P."/>
        </authorList>
    </citation>
    <scope>NUCLEOTIDE SEQUENCE</scope>
</reference>
<dbReference type="EMBL" id="CAJPEV010004603">
    <property type="protein sequence ID" value="CAG0902065.1"/>
    <property type="molecule type" value="Genomic_DNA"/>
</dbReference>
<dbReference type="EMBL" id="LR904120">
    <property type="protein sequence ID" value="CAD7252597.1"/>
    <property type="molecule type" value="Genomic_DNA"/>
</dbReference>
<keyword evidence="2" id="KW-1185">Reference proteome</keyword>
<gene>
    <name evidence="1" type="ORF">DSTB1V02_LOCUS12355</name>
</gene>